<organism evidence="11 12">
    <name type="scientific">Pisolithus tinctorius Marx 270</name>
    <dbReference type="NCBI Taxonomy" id="870435"/>
    <lineage>
        <taxon>Eukaryota</taxon>
        <taxon>Fungi</taxon>
        <taxon>Dikarya</taxon>
        <taxon>Basidiomycota</taxon>
        <taxon>Agaricomycotina</taxon>
        <taxon>Agaricomycetes</taxon>
        <taxon>Agaricomycetidae</taxon>
        <taxon>Boletales</taxon>
        <taxon>Sclerodermatineae</taxon>
        <taxon>Pisolithaceae</taxon>
        <taxon>Pisolithus</taxon>
    </lineage>
</organism>
<dbReference type="Pfam" id="PF00096">
    <property type="entry name" value="zf-C2H2"/>
    <property type="match status" value="1"/>
</dbReference>
<dbReference type="InterPro" id="IPR051061">
    <property type="entry name" value="Zinc_finger_trans_reg"/>
</dbReference>
<keyword evidence="5" id="KW-0805">Transcription regulation</keyword>
<dbReference type="EMBL" id="KN831945">
    <property type="protein sequence ID" value="KIO13813.1"/>
    <property type="molecule type" value="Genomic_DNA"/>
</dbReference>
<evidence type="ECO:0000256" key="9">
    <source>
        <dbReference type="SAM" id="MobiDB-lite"/>
    </source>
</evidence>
<dbReference type="Gene3D" id="3.30.160.60">
    <property type="entry name" value="Classic Zinc Finger"/>
    <property type="match status" value="7"/>
</dbReference>
<keyword evidence="12" id="KW-1185">Reference proteome</keyword>
<dbReference type="STRING" id="870435.A0A0C3JXG0"/>
<feature type="domain" description="C2H2-type" evidence="10">
    <location>
        <begin position="71"/>
        <end position="100"/>
    </location>
</feature>
<feature type="region of interest" description="Disordered" evidence="9">
    <location>
        <begin position="290"/>
        <end position="315"/>
    </location>
</feature>
<dbReference type="PROSITE" id="PS00028">
    <property type="entry name" value="ZINC_FINGER_C2H2_1"/>
    <property type="match status" value="6"/>
</dbReference>
<evidence type="ECO:0000313" key="12">
    <source>
        <dbReference type="Proteomes" id="UP000054217"/>
    </source>
</evidence>
<feature type="region of interest" description="Disordered" evidence="9">
    <location>
        <begin position="26"/>
        <end position="59"/>
    </location>
</feature>
<feature type="domain" description="C2H2-type" evidence="10">
    <location>
        <begin position="162"/>
        <end position="192"/>
    </location>
</feature>
<dbReference type="Proteomes" id="UP000054217">
    <property type="component" value="Unassembled WGS sequence"/>
</dbReference>
<keyword evidence="3 8" id="KW-0863">Zinc-finger</keyword>
<protein>
    <recommendedName>
        <fullName evidence="10">C2H2-type domain-containing protein</fullName>
    </recommendedName>
</protein>
<dbReference type="InParanoid" id="A0A0C3JXG0"/>
<reference evidence="11 12" key="1">
    <citation type="submission" date="2014-04" db="EMBL/GenBank/DDBJ databases">
        <authorList>
            <consortium name="DOE Joint Genome Institute"/>
            <person name="Kuo A."/>
            <person name="Kohler A."/>
            <person name="Costa M.D."/>
            <person name="Nagy L.G."/>
            <person name="Floudas D."/>
            <person name="Copeland A."/>
            <person name="Barry K.W."/>
            <person name="Cichocki N."/>
            <person name="Veneault-Fourrey C."/>
            <person name="LaButti K."/>
            <person name="Lindquist E.A."/>
            <person name="Lipzen A."/>
            <person name="Lundell T."/>
            <person name="Morin E."/>
            <person name="Murat C."/>
            <person name="Sun H."/>
            <person name="Tunlid A."/>
            <person name="Henrissat B."/>
            <person name="Grigoriev I.V."/>
            <person name="Hibbett D.S."/>
            <person name="Martin F."/>
            <person name="Nordberg H.P."/>
            <person name="Cantor M.N."/>
            <person name="Hua S.X."/>
        </authorList>
    </citation>
    <scope>NUCLEOTIDE SEQUENCE [LARGE SCALE GENOMIC DNA]</scope>
    <source>
        <strain evidence="11 12">Marx 270</strain>
    </source>
</reference>
<feature type="region of interest" description="Disordered" evidence="9">
    <location>
        <begin position="375"/>
        <end position="403"/>
    </location>
</feature>
<reference evidence="12" key="2">
    <citation type="submission" date="2015-01" db="EMBL/GenBank/DDBJ databases">
        <title>Evolutionary Origins and Diversification of the Mycorrhizal Mutualists.</title>
        <authorList>
            <consortium name="DOE Joint Genome Institute"/>
            <consortium name="Mycorrhizal Genomics Consortium"/>
            <person name="Kohler A."/>
            <person name="Kuo A."/>
            <person name="Nagy L.G."/>
            <person name="Floudas D."/>
            <person name="Copeland A."/>
            <person name="Barry K.W."/>
            <person name="Cichocki N."/>
            <person name="Veneault-Fourrey C."/>
            <person name="LaButti K."/>
            <person name="Lindquist E.A."/>
            <person name="Lipzen A."/>
            <person name="Lundell T."/>
            <person name="Morin E."/>
            <person name="Murat C."/>
            <person name="Riley R."/>
            <person name="Ohm R."/>
            <person name="Sun H."/>
            <person name="Tunlid A."/>
            <person name="Henrissat B."/>
            <person name="Grigoriev I.V."/>
            <person name="Hibbett D.S."/>
            <person name="Martin F."/>
        </authorList>
    </citation>
    <scope>NUCLEOTIDE SEQUENCE [LARGE SCALE GENOMIC DNA]</scope>
    <source>
        <strain evidence="12">Marx 270</strain>
    </source>
</reference>
<dbReference type="PANTHER" id="PTHR46179">
    <property type="entry name" value="ZINC FINGER PROTEIN"/>
    <property type="match status" value="1"/>
</dbReference>
<sequence length="492" mass="55080">MASSPTLSATVLGKRKKSTLVLRLSSSPAPADSSATEAFTSTIAGPTNKTSTSDPLVPDPLVKTRQGARRYLCSYSGCSKSYSKPSRLSEHHRSHTGERPFVCNECGNSYLRETHLHAHSRSHLPEFQRPYVCIESPSCGKRFWTLQHLRVHQDTHRGEKTYTCSEEGCVAAFSKHHQLRTHICEAHSPPGTKPYICSYPSCNKSFPTNQKLRGHIKTHDDQRYTCSHPNCIPDLRNDPVYFGTWTALQSHIRTAHPPTCSHESCKGRTFASHHNLRAHLKLHAQQEVEGIQERGGDDNNDAKTSHSRKRRRGGELGRDWKCDYPNCEKDFKSKRALTTHHKVIHLGQRNHVCPRTHCDSAFGYKHLLERHLAKIHSSKRARSSSSSADDTTDTEASEETTGADVIEEITGRAYARRSQNAGFIRCPFPNMEQLCLPPSDSSGPSTSSNKACDHVVTRAYDLRRHLKAEHGVVADKAKVDRWTSAQKRALAS</sequence>
<dbReference type="OrthoDB" id="427030at2759"/>
<accession>A0A0C3JXG0</accession>
<dbReference type="FunCoup" id="A0A0C3JXG0">
    <property type="interactions" value="181"/>
</dbReference>
<feature type="compositionally biased region" description="Basic and acidic residues" evidence="9">
    <location>
        <begin position="291"/>
        <end position="304"/>
    </location>
</feature>
<dbReference type="SMART" id="SM00355">
    <property type="entry name" value="ZnF_C2H2"/>
    <property type="match status" value="10"/>
</dbReference>
<feature type="domain" description="C2H2-type" evidence="10">
    <location>
        <begin position="195"/>
        <end position="224"/>
    </location>
</feature>
<evidence type="ECO:0000256" key="8">
    <source>
        <dbReference type="PROSITE-ProRule" id="PRU00042"/>
    </source>
</evidence>
<evidence type="ECO:0000256" key="4">
    <source>
        <dbReference type="ARBA" id="ARBA00022833"/>
    </source>
</evidence>
<dbReference type="HOGENOM" id="CLU_002678_91_2_1"/>
<dbReference type="AlphaFoldDB" id="A0A0C3JXG0"/>
<dbReference type="FunFam" id="3.30.160.60:FF:002343">
    <property type="entry name" value="Zinc finger protein 33A"/>
    <property type="match status" value="1"/>
</dbReference>
<feature type="compositionally biased region" description="Polar residues" evidence="9">
    <location>
        <begin position="36"/>
        <end position="54"/>
    </location>
</feature>
<feature type="domain" description="C2H2-type" evidence="10">
    <location>
        <begin position="101"/>
        <end position="128"/>
    </location>
</feature>
<proteinExistence type="predicted"/>
<evidence type="ECO:0000313" key="11">
    <source>
        <dbReference type="EMBL" id="KIO13813.1"/>
    </source>
</evidence>
<keyword evidence="2" id="KW-0479">Metal-binding</keyword>
<evidence type="ECO:0000256" key="7">
    <source>
        <dbReference type="ARBA" id="ARBA00023242"/>
    </source>
</evidence>
<feature type="domain" description="C2H2-type" evidence="10">
    <location>
        <begin position="320"/>
        <end position="350"/>
    </location>
</feature>
<gene>
    <name evidence="11" type="ORF">M404DRAFT_121072</name>
</gene>
<keyword evidence="7" id="KW-0539">Nucleus</keyword>
<dbReference type="GO" id="GO:0006357">
    <property type="term" value="P:regulation of transcription by RNA polymerase II"/>
    <property type="evidence" value="ECO:0007669"/>
    <property type="project" value="TreeGrafter"/>
</dbReference>
<evidence type="ECO:0000259" key="10">
    <source>
        <dbReference type="PROSITE" id="PS50157"/>
    </source>
</evidence>
<comment type="subcellular location">
    <subcellularLocation>
        <location evidence="1">Nucleus</location>
    </subcellularLocation>
</comment>
<dbReference type="PANTHER" id="PTHR46179:SF13">
    <property type="entry name" value="C2H2-TYPE DOMAIN-CONTAINING PROTEIN"/>
    <property type="match status" value="1"/>
</dbReference>
<keyword evidence="4" id="KW-0862">Zinc</keyword>
<dbReference type="GO" id="GO:0005634">
    <property type="term" value="C:nucleus"/>
    <property type="evidence" value="ECO:0007669"/>
    <property type="project" value="UniProtKB-SubCell"/>
</dbReference>
<evidence type="ECO:0000256" key="1">
    <source>
        <dbReference type="ARBA" id="ARBA00004123"/>
    </source>
</evidence>
<evidence type="ECO:0000256" key="6">
    <source>
        <dbReference type="ARBA" id="ARBA00023163"/>
    </source>
</evidence>
<dbReference type="SUPFAM" id="SSF57667">
    <property type="entry name" value="beta-beta-alpha zinc fingers"/>
    <property type="match status" value="4"/>
</dbReference>
<feature type="domain" description="C2H2-type" evidence="10">
    <location>
        <begin position="131"/>
        <end position="161"/>
    </location>
</feature>
<evidence type="ECO:0000256" key="2">
    <source>
        <dbReference type="ARBA" id="ARBA00022723"/>
    </source>
</evidence>
<dbReference type="PROSITE" id="PS50157">
    <property type="entry name" value="ZINC_FINGER_C2H2_2"/>
    <property type="match status" value="7"/>
</dbReference>
<feature type="compositionally biased region" description="Low complexity" evidence="9">
    <location>
        <begin position="26"/>
        <end position="35"/>
    </location>
</feature>
<evidence type="ECO:0000256" key="3">
    <source>
        <dbReference type="ARBA" id="ARBA00022771"/>
    </source>
</evidence>
<dbReference type="InterPro" id="IPR013087">
    <property type="entry name" value="Znf_C2H2_type"/>
</dbReference>
<dbReference type="GO" id="GO:0008270">
    <property type="term" value="F:zinc ion binding"/>
    <property type="evidence" value="ECO:0007669"/>
    <property type="project" value="UniProtKB-KW"/>
</dbReference>
<feature type="domain" description="C2H2-type" evidence="10">
    <location>
        <begin position="351"/>
        <end position="381"/>
    </location>
</feature>
<evidence type="ECO:0000256" key="5">
    <source>
        <dbReference type="ARBA" id="ARBA00023015"/>
    </source>
</evidence>
<keyword evidence="6" id="KW-0804">Transcription</keyword>
<dbReference type="InterPro" id="IPR036236">
    <property type="entry name" value="Znf_C2H2_sf"/>
</dbReference>
<name>A0A0C3JXG0_PISTI</name>